<dbReference type="Pfam" id="PF21646">
    <property type="entry name" value="ACTMAP-like_C"/>
    <property type="match status" value="1"/>
</dbReference>
<evidence type="ECO:0000256" key="1">
    <source>
        <dbReference type="ARBA" id="ARBA00022438"/>
    </source>
</evidence>
<evidence type="ECO:0000256" key="4">
    <source>
        <dbReference type="ARBA" id="ARBA00034725"/>
    </source>
</evidence>
<proteinExistence type="inferred from homology"/>
<evidence type="ECO:0000256" key="2">
    <source>
        <dbReference type="ARBA" id="ARBA00022670"/>
    </source>
</evidence>
<dbReference type="PANTHER" id="PTHR28631:SF1">
    <property type="entry name" value="ACTIN MATURATION PROTEASE"/>
    <property type="match status" value="1"/>
</dbReference>
<dbReference type="Proteomes" id="UP001153714">
    <property type="component" value="Chromosome 2"/>
</dbReference>
<sequence>MCTIPPAPPLPPRPPPVLSDNHSPTELTKIDSQNPSYDYSGLCEWASEQPCLWEVCIKYNLCLKSAPYRYKFNNCNSILQVGPTCGLAALSMLVKGKVTADKILNIAKLEGYSNNGEMFSCINMAKLAEKVFSLADFNNVKCYIRNGGLVSKEIIDKMLEGAVLLVPYDADCNHSPCLKNGHTAHWGIICGIIIIKDAGEFYDSCQNNIYVISRHGKSRFLAAWSLADLAKSNKNLWEFSPKRGDDGLKYILPEGGIGGKEGLRNQFLVIEGL</sequence>
<keyword evidence="3" id="KW-0378">Hydrolase</keyword>
<gene>
    <name evidence="9" type="ORF">DIATSA_LOCUS6878</name>
</gene>
<comment type="similarity">
    <text evidence="4">Belongs to the ACTMAP family.</text>
</comment>
<name>A0A9N9WFU3_9NEOP</name>
<keyword evidence="1" id="KW-0031">Aminopeptidase</keyword>
<dbReference type="PANTHER" id="PTHR28631">
    <property type="entry name" value="UPF0692 PROTEIN C19ORF54"/>
    <property type="match status" value="1"/>
</dbReference>
<dbReference type="GO" id="GO:0004177">
    <property type="term" value="F:aminopeptidase activity"/>
    <property type="evidence" value="ECO:0007669"/>
    <property type="project" value="UniProtKB-KW"/>
</dbReference>
<evidence type="ECO:0000313" key="10">
    <source>
        <dbReference type="Proteomes" id="UP001153714"/>
    </source>
</evidence>
<dbReference type="EMBL" id="OU893333">
    <property type="protein sequence ID" value="CAG9789119.1"/>
    <property type="molecule type" value="Genomic_DNA"/>
</dbReference>
<keyword evidence="2" id="KW-0645">Protease</keyword>
<evidence type="ECO:0000256" key="3">
    <source>
        <dbReference type="ARBA" id="ARBA00022801"/>
    </source>
</evidence>
<dbReference type="AlphaFoldDB" id="A0A9N9WFU3"/>
<keyword evidence="10" id="KW-1185">Reference proteome</keyword>
<feature type="compositionally biased region" description="Polar residues" evidence="8">
    <location>
        <begin position="20"/>
        <end position="32"/>
    </location>
</feature>
<evidence type="ECO:0000256" key="5">
    <source>
        <dbReference type="ARBA" id="ARBA00034848"/>
    </source>
</evidence>
<feature type="region of interest" description="Disordered" evidence="8">
    <location>
        <begin position="1"/>
        <end position="32"/>
    </location>
</feature>
<dbReference type="OrthoDB" id="198816at2759"/>
<reference evidence="9" key="1">
    <citation type="submission" date="2021-12" db="EMBL/GenBank/DDBJ databases">
        <authorList>
            <person name="King R."/>
        </authorList>
    </citation>
    <scope>NUCLEOTIDE SEQUENCE</scope>
</reference>
<evidence type="ECO:0000256" key="6">
    <source>
        <dbReference type="ARBA" id="ARBA00034908"/>
    </source>
</evidence>
<feature type="compositionally biased region" description="Pro residues" evidence="8">
    <location>
        <begin position="1"/>
        <end position="17"/>
    </location>
</feature>
<protein>
    <recommendedName>
        <fullName evidence="5">Actin maturation protease</fullName>
    </recommendedName>
    <alternativeName>
        <fullName evidence="6">Actin aminopeptidase ACTMAP</fullName>
    </alternativeName>
</protein>
<organism evidence="9 10">
    <name type="scientific">Diatraea saccharalis</name>
    <name type="common">sugarcane borer</name>
    <dbReference type="NCBI Taxonomy" id="40085"/>
    <lineage>
        <taxon>Eukaryota</taxon>
        <taxon>Metazoa</taxon>
        <taxon>Ecdysozoa</taxon>
        <taxon>Arthropoda</taxon>
        <taxon>Hexapoda</taxon>
        <taxon>Insecta</taxon>
        <taxon>Pterygota</taxon>
        <taxon>Neoptera</taxon>
        <taxon>Endopterygota</taxon>
        <taxon>Lepidoptera</taxon>
        <taxon>Glossata</taxon>
        <taxon>Ditrysia</taxon>
        <taxon>Pyraloidea</taxon>
        <taxon>Crambidae</taxon>
        <taxon>Crambinae</taxon>
        <taxon>Diatraea</taxon>
    </lineage>
</organism>
<accession>A0A9N9WFU3</accession>
<comment type="catalytic activity">
    <reaction evidence="7">
        <text>N-terminal N(alpha)-acetyl-L-cysteinyl-L-aspartyl-[protein] + H2O = N-terminal L-aspartyl-[protein] + N-acetyl-L-cysteine</text>
        <dbReference type="Rhea" id="RHEA:74579"/>
        <dbReference type="Rhea" id="RHEA-COMP:12669"/>
        <dbReference type="Rhea" id="RHEA-COMP:18395"/>
        <dbReference type="ChEBI" id="CHEBI:15377"/>
        <dbReference type="ChEBI" id="CHEBI:64720"/>
        <dbReference type="ChEBI" id="CHEBI:78236"/>
        <dbReference type="ChEBI" id="CHEBI:193599"/>
    </reaction>
    <physiologicalReaction direction="left-to-right" evidence="7">
        <dbReference type="Rhea" id="RHEA:74580"/>
    </physiologicalReaction>
</comment>
<evidence type="ECO:0000313" key="9">
    <source>
        <dbReference type="EMBL" id="CAG9789119.1"/>
    </source>
</evidence>
<evidence type="ECO:0000256" key="7">
    <source>
        <dbReference type="ARBA" id="ARBA00049041"/>
    </source>
</evidence>
<dbReference type="GO" id="GO:0006508">
    <property type="term" value="P:proteolysis"/>
    <property type="evidence" value="ECO:0007669"/>
    <property type="project" value="UniProtKB-KW"/>
</dbReference>
<evidence type="ECO:0000256" key="8">
    <source>
        <dbReference type="SAM" id="MobiDB-lite"/>
    </source>
</evidence>
<dbReference type="InterPro" id="IPR040043">
    <property type="entry name" value="ACTMAP"/>
</dbReference>
<reference evidence="9" key="2">
    <citation type="submission" date="2022-10" db="EMBL/GenBank/DDBJ databases">
        <authorList>
            <consortium name="ENA_rothamsted_submissions"/>
            <consortium name="culmorum"/>
            <person name="King R."/>
        </authorList>
    </citation>
    <scope>NUCLEOTIDE SEQUENCE</scope>
</reference>